<reference evidence="1 2" key="1">
    <citation type="journal article" date="2016" name="Mol. Biol. Evol.">
        <title>Comparative Genomics of Early-Diverging Mushroom-Forming Fungi Provides Insights into the Origins of Lignocellulose Decay Capabilities.</title>
        <authorList>
            <person name="Nagy L.G."/>
            <person name="Riley R."/>
            <person name="Tritt A."/>
            <person name="Adam C."/>
            <person name="Daum C."/>
            <person name="Floudas D."/>
            <person name="Sun H."/>
            <person name="Yadav J.S."/>
            <person name="Pangilinan J."/>
            <person name="Larsson K.H."/>
            <person name="Matsuura K."/>
            <person name="Barry K."/>
            <person name="Labutti K."/>
            <person name="Kuo R."/>
            <person name="Ohm R.A."/>
            <person name="Bhattacharya S.S."/>
            <person name="Shirouzu T."/>
            <person name="Yoshinaga Y."/>
            <person name="Martin F.M."/>
            <person name="Grigoriev I.V."/>
            <person name="Hibbett D.S."/>
        </authorList>
    </citation>
    <scope>NUCLEOTIDE SEQUENCE [LARGE SCALE GENOMIC DNA]</scope>
    <source>
        <strain evidence="1 2">HHB9708</strain>
    </source>
</reference>
<name>A0A164MWS3_9AGAM</name>
<accession>A0A164MWS3</accession>
<gene>
    <name evidence="1" type="ORF">SISNIDRAFT_461212</name>
</gene>
<keyword evidence="2" id="KW-1185">Reference proteome</keyword>
<proteinExistence type="predicted"/>
<organism evidence="1 2">
    <name type="scientific">Sistotremastrum niveocremeum HHB9708</name>
    <dbReference type="NCBI Taxonomy" id="1314777"/>
    <lineage>
        <taxon>Eukaryota</taxon>
        <taxon>Fungi</taxon>
        <taxon>Dikarya</taxon>
        <taxon>Basidiomycota</taxon>
        <taxon>Agaricomycotina</taxon>
        <taxon>Agaricomycetes</taxon>
        <taxon>Sistotremastrales</taxon>
        <taxon>Sistotremastraceae</taxon>
        <taxon>Sertulicium</taxon>
        <taxon>Sertulicium niveocremeum</taxon>
    </lineage>
</organism>
<dbReference type="Proteomes" id="UP000076722">
    <property type="component" value="Unassembled WGS sequence"/>
</dbReference>
<evidence type="ECO:0000313" key="1">
    <source>
        <dbReference type="EMBL" id="KZS87116.1"/>
    </source>
</evidence>
<dbReference type="AlphaFoldDB" id="A0A164MWS3"/>
<protein>
    <submittedName>
        <fullName evidence="1">Uncharacterized protein</fullName>
    </submittedName>
</protein>
<dbReference type="EMBL" id="KV419456">
    <property type="protein sequence ID" value="KZS87116.1"/>
    <property type="molecule type" value="Genomic_DNA"/>
</dbReference>
<sequence>MISCESRLRSEPTLDLLDNSLREEVISPQVCPQARENLFGAYVRFIDYGKRMIREIPWVFPEEFEAEKSRLCDYHERQTEHAVFEYNE</sequence>
<evidence type="ECO:0000313" key="2">
    <source>
        <dbReference type="Proteomes" id="UP000076722"/>
    </source>
</evidence>